<accession>A0A0F4XVN9</accession>
<evidence type="ECO:0000259" key="1">
    <source>
        <dbReference type="Pfam" id="PF07905"/>
    </source>
</evidence>
<proteinExistence type="predicted"/>
<reference evidence="2 3" key="1">
    <citation type="submission" date="2015-03" db="EMBL/GenBank/DDBJ databases">
        <title>Pseudomonas fluorescens 1855-344 Genome sequencing and assembly.</title>
        <authorList>
            <person name="Eng W.W.H."/>
            <person name="Gan H.M."/>
            <person name="Savka M.A."/>
        </authorList>
    </citation>
    <scope>NUCLEOTIDE SEQUENCE [LARGE SCALE GENOMIC DNA]</scope>
    <source>
        <strain evidence="2 3">1855-344</strain>
    </source>
</reference>
<evidence type="ECO:0000313" key="2">
    <source>
        <dbReference type="EMBL" id="KKA09885.1"/>
    </source>
</evidence>
<dbReference type="EMBL" id="JZXC01000001">
    <property type="protein sequence ID" value="KKA09885.1"/>
    <property type="molecule type" value="Genomic_DNA"/>
</dbReference>
<gene>
    <name evidence="2" type="ORF">VP02_00545</name>
</gene>
<dbReference type="Pfam" id="PF07905">
    <property type="entry name" value="PucR"/>
    <property type="match status" value="1"/>
</dbReference>
<name>A0A0F4XVN9_9PSED</name>
<feature type="domain" description="Purine catabolism PurC-like" evidence="1">
    <location>
        <begin position="1"/>
        <end position="73"/>
    </location>
</feature>
<comment type="caution">
    <text evidence="2">The sequence shown here is derived from an EMBL/GenBank/DDBJ whole genome shotgun (WGS) entry which is preliminary data.</text>
</comment>
<evidence type="ECO:0000313" key="3">
    <source>
        <dbReference type="Proteomes" id="UP000033662"/>
    </source>
</evidence>
<sequence length="132" mass="14568">MTTGIGIPHSPGEQQAYVERLVRAKVTGLMIGENMQAPADITSLQMEAEKSGFPLLMTHYSVPFSAVTRAILDASKQEEHERRGAVTRVYESARIGLRSLGLTGLLKRLAADVHSNLYLFDSRSLEPWQEGL</sequence>
<dbReference type="Proteomes" id="UP000033662">
    <property type="component" value="Unassembled WGS sequence"/>
</dbReference>
<organism evidence="2 3">
    <name type="scientific">Pseudomonas kilonensis</name>
    <dbReference type="NCBI Taxonomy" id="132476"/>
    <lineage>
        <taxon>Bacteria</taxon>
        <taxon>Pseudomonadati</taxon>
        <taxon>Pseudomonadota</taxon>
        <taxon>Gammaproteobacteria</taxon>
        <taxon>Pseudomonadales</taxon>
        <taxon>Pseudomonadaceae</taxon>
        <taxon>Pseudomonas</taxon>
    </lineage>
</organism>
<dbReference type="AlphaFoldDB" id="A0A0F4XVN9"/>
<protein>
    <recommendedName>
        <fullName evidence="1">Purine catabolism PurC-like domain-containing protein</fullName>
    </recommendedName>
</protein>
<dbReference type="PATRIC" id="fig|132476.4.peg.119"/>
<dbReference type="InterPro" id="IPR012914">
    <property type="entry name" value="PucR_dom"/>
</dbReference>